<dbReference type="Gene3D" id="1.10.10.60">
    <property type="entry name" value="Homeodomain-like"/>
    <property type="match status" value="1"/>
</dbReference>
<dbReference type="EMBL" id="JACIJC010000001">
    <property type="protein sequence ID" value="MBB5684829.1"/>
    <property type="molecule type" value="Genomic_DNA"/>
</dbReference>
<reference evidence="7 8" key="1">
    <citation type="submission" date="2020-08" db="EMBL/GenBank/DDBJ databases">
        <title>Genomic Encyclopedia of Type Strains, Phase IV (KMG-IV): sequencing the most valuable type-strain genomes for metagenomic binning, comparative biology and taxonomic classification.</title>
        <authorList>
            <person name="Goeker M."/>
        </authorList>
    </citation>
    <scope>NUCLEOTIDE SEQUENCE [LARGE SCALE GENOMIC DNA]</scope>
    <source>
        <strain evidence="7 8">DSM 25079</strain>
    </source>
</reference>
<proteinExistence type="predicted"/>
<dbReference type="InterPro" id="IPR036271">
    <property type="entry name" value="Tet_transcr_reg_TetR-rel_C_sf"/>
</dbReference>
<dbReference type="AlphaFoldDB" id="A0A7W9EDD5"/>
<comment type="caution">
    <text evidence="7">The sequence shown here is derived from an EMBL/GenBank/DDBJ whole genome shotgun (WGS) entry which is preliminary data.</text>
</comment>
<evidence type="ECO:0000313" key="7">
    <source>
        <dbReference type="EMBL" id="MBB5684829.1"/>
    </source>
</evidence>
<organism evidence="7 8">
    <name type="scientific">Sphingobium boeckii</name>
    <dbReference type="NCBI Taxonomy" id="1082345"/>
    <lineage>
        <taxon>Bacteria</taxon>
        <taxon>Pseudomonadati</taxon>
        <taxon>Pseudomonadota</taxon>
        <taxon>Alphaproteobacteria</taxon>
        <taxon>Sphingomonadales</taxon>
        <taxon>Sphingomonadaceae</taxon>
        <taxon>Sphingobium</taxon>
    </lineage>
</organism>
<keyword evidence="4" id="KW-0804">Transcription</keyword>
<evidence type="ECO:0000256" key="1">
    <source>
        <dbReference type="ARBA" id="ARBA00022491"/>
    </source>
</evidence>
<dbReference type="SUPFAM" id="SSF46689">
    <property type="entry name" value="Homeodomain-like"/>
    <property type="match status" value="1"/>
</dbReference>
<dbReference type="Pfam" id="PF00440">
    <property type="entry name" value="TetR_N"/>
    <property type="match status" value="1"/>
</dbReference>
<accession>A0A7W9EDD5</accession>
<keyword evidence="3 5" id="KW-0238">DNA-binding</keyword>
<feature type="domain" description="HTH tetR-type" evidence="6">
    <location>
        <begin position="34"/>
        <end position="94"/>
    </location>
</feature>
<dbReference type="SUPFAM" id="SSF48498">
    <property type="entry name" value="Tetracyclin repressor-like, C-terminal domain"/>
    <property type="match status" value="1"/>
</dbReference>
<dbReference type="RefSeq" id="WP_184015468.1">
    <property type="nucleotide sequence ID" value="NZ_JACIJC010000001.1"/>
</dbReference>
<dbReference type="InterPro" id="IPR041490">
    <property type="entry name" value="KstR2_TetR_C"/>
</dbReference>
<dbReference type="PROSITE" id="PS50977">
    <property type="entry name" value="HTH_TETR_2"/>
    <property type="match status" value="1"/>
</dbReference>
<dbReference type="InterPro" id="IPR050109">
    <property type="entry name" value="HTH-type_TetR-like_transc_reg"/>
</dbReference>
<dbReference type="InterPro" id="IPR023772">
    <property type="entry name" value="DNA-bd_HTH_TetR-type_CS"/>
</dbReference>
<dbReference type="GO" id="GO:0003700">
    <property type="term" value="F:DNA-binding transcription factor activity"/>
    <property type="evidence" value="ECO:0007669"/>
    <property type="project" value="TreeGrafter"/>
</dbReference>
<gene>
    <name evidence="7" type="ORF">FHS49_000820</name>
</gene>
<dbReference type="Gene3D" id="1.10.357.10">
    <property type="entry name" value="Tetracycline Repressor, domain 2"/>
    <property type="match status" value="1"/>
</dbReference>
<dbReference type="GO" id="GO:0000976">
    <property type="term" value="F:transcription cis-regulatory region binding"/>
    <property type="evidence" value="ECO:0007669"/>
    <property type="project" value="TreeGrafter"/>
</dbReference>
<feature type="DNA-binding region" description="H-T-H motif" evidence="5">
    <location>
        <begin position="57"/>
        <end position="76"/>
    </location>
</feature>
<dbReference type="PRINTS" id="PR00455">
    <property type="entry name" value="HTHTETR"/>
</dbReference>
<protein>
    <submittedName>
        <fullName evidence="7">AcrR family transcriptional regulator</fullName>
    </submittedName>
</protein>
<dbReference type="Pfam" id="PF17932">
    <property type="entry name" value="TetR_C_24"/>
    <property type="match status" value="1"/>
</dbReference>
<evidence type="ECO:0000259" key="6">
    <source>
        <dbReference type="PROSITE" id="PS50977"/>
    </source>
</evidence>
<evidence type="ECO:0000256" key="5">
    <source>
        <dbReference type="PROSITE-ProRule" id="PRU00335"/>
    </source>
</evidence>
<dbReference type="PANTHER" id="PTHR30055">
    <property type="entry name" value="HTH-TYPE TRANSCRIPTIONAL REGULATOR RUTR"/>
    <property type="match status" value="1"/>
</dbReference>
<dbReference type="Proteomes" id="UP000549617">
    <property type="component" value="Unassembled WGS sequence"/>
</dbReference>
<evidence type="ECO:0000313" key="8">
    <source>
        <dbReference type="Proteomes" id="UP000549617"/>
    </source>
</evidence>
<evidence type="ECO:0000256" key="2">
    <source>
        <dbReference type="ARBA" id="ARBA00023015"/>
    </source>
</evidence>
<evidence type="ECO:0000256" key="3">
    <source>
        <dbReference type="ARBA" id="ARBA00023125"/>
    </source>
</evidence>
<dbReference type="PROSITE" id="PS01081">
    <property type="entry name" value="HTH_TETR_1"/>
    <property type="match status" value="1"/>
</dbReference>
<dbReference type="InterPro" id="IPR009057">
    <property type="entry name" value="Homeodomain-like_sf"/>
</dbReference>
<dbReference type="PANTHER" id="PTHR30055:SF175">
    <property type="entry name" value="HTH-TYPE TRANSCRIPTIONAL REPRESSOR KSTR2"/>
    <property type="match status" value="1"/>
</dbReference>
<keyword evidence="1" id="KW-0678">Repressor</keyword>
<name>A0A7W9EDD5_9SPHN</name>
<evidence type="ECO:0000256" key="4">
    <source>
        <dbReference type="ARBA" id="ARBA00023163"/>
    </source>
</evidence>
<keyword evidence="8" id="KW-1185">Reference proteome</keyword>
<dbReference type="InterPro" id="IPR001647">
    <property type="entry name" value="HTH_TetR"/>
</dbReference>
<keyword evidence="2" id="KW-0805">Transcription regulation</keyword>
<sequence length="225" mass="25349">MTDAKVKRASVQRAERIGKPSPWKPMGARKSDRAAKRLAVLEAATRLFLERGVHRATMTELAESLNLTKPALYNYFRSKDEILVACVHLANEYTSAALAEVEALEGTGFERMRAFVERYVGVCILEYGACMNRIDDRDLPDPVRDEIRRIDRVIDQRVRALIERGVEDESIVKCDVRLTTFAIMGSMQWISRWYRPDGSLGAEEIAAEFTKRLMASLSPGNGLPA</sequence>